<evidence type="ECO:0000313" key="3">
    <source>
        <dbReference type="Proteomes" id="UP000321574"/>
    </source>
</evidence>
<feature type="transmembrane region" description="Helical" evidence="1">
    <location>
        <begin position="50"/>
        <end position="71"/>
    </location>
</feature>
<keyword evidence="1" id="KW-0812">Transmembrane</keyword>
<dbReference type="RefSeq" id="WP_147667937.1">
    <property type="nucleotide sequence ID" value="NZ_VDUW01000006.1"/>
</dbReference>
<evidence type="ECO:0008006" key="4">
    <source>
        <dbReference type="Google" id="ProtNLM"/>
    </source>
</evidence>
<comment type="caution">
    <text evidence="2">The sequence shown here is derived from an EMBL/GenBank/DDBJ whole genome shotgun (WGS) entry which is preliminary data.</text>
</comment>
<keyword evidence="1" id="KW-0472">Membrane</keyword>
<organism evidence="2 3">
    <name type="scientific">Cerasibacillus terrae</name>
    <dbReference type="NCBI Taxonomy" id="2498845"/>
    <lineage>
        <taxon>Bacteria</taxon>
        <taxon>Bacillati</taxon>
        <taxon>Bacillota</taxon>
        <taxon>Bacilli</taxon>
        <taxon>Bacillales</taxon>
        <taxon>Bacillaceae</taxon>
        <taxon>Cerasibacillus</taxon>
    </lineage>
</organism>
<keyword evidence="3" id="KW-1185">Reference proteome</keyword>
<keyword evidence="1" id="KW-1133">Transmembrane helix</keyword>
<sequence>MYSLSYILHIFGVAIWIGSFFALGYLLKGLAKDERKLVDLAPVVKGIQRWVMVGVLPSLALILLSGVYMVLQFNRSSMPLYITIMEQGGTLIILLTIILVSMYSVKLTRKLEGIPLKKEKALAELMKLYANFLLISTILGVGIIIVVGLRLV</sequence>
<accession>A0A5C8NSS5</accession>
<dbReference type="EMBL" id="VDUW01000006">
    <property type="protein sequence ID" value="TXL64060.1"/>
    <property type="molecule type" value="Genomic_DNA"/>
</dbReference>
<gene>
    <name evidence="2" type="ORF">FHP05_10255</name>
</gene>
<dbReference type="AlphaFoldDB" id="A0A5C8NSS5"/>
<evidence type="ECO:0000256" key="1">
    <source>
        <dbReference type="SAM" id="Phobius"/>
    </source>
</evidence>
<feature type="transmembrane region" description="Helical" evidence="1">
    <location>
        <begin position="6"/>
        <end position="27"/>
    </location>
</feature>
<name>A0A5C8NSS5_9BACI</name>
<dbReference type="Proteomes" id="UP000321574">
    <property type="component" value="Unassembled WGS sequence"/>
</dbReference>
<protein>
    <recommendedName>
        <fullName evidence="4">Copper resistance protein D domain-containing protein</fullName>
    </recommendedName>
</protein>
<reference evidence="2 3" key="1">
    <citation type="submission" date="2019-06" db="EMBL/GenBank/DDBJ databases">
        <title>Cerasibacillus sp. nov., isolated from maize field.</title>
        <authorList>
            <person name="Lin S.-Y."/>
            <person name="Tsai C.-F."/>
            <person name="Young C.-C."/>
        </authorList>
    </citation>
    <scope>NUCLEOTIDE SEQUENCE [LARGE SCALE GENOMIC DNA]</scope>
    <source>
        <strain evidence="2 3">CC-CFT480</strain>
    </source>
</reference>
<proteinExistence type="predicted"/>
<evidence type="ECO:0000313" key="2">
    <source>
        <dbReference type="EMBL" id="TXL64060.1"/>
    </source>
</evidence>
<feature type="transmembrane region" description="Helical" evidence="1">
    <location>
        <begin position="91"/>
        <end position="108"/>
    </location>
</feature>
<dbReference type="OrthoDB" id="2988102at2"/>
<feature type="transmembrane region" description="Helical" evidence="1">
    <location>
        <begin position="128"/>
        <end position="149"/>
    </location>
</feature>